<feature type="chain" id="PRO_5030594049" evidence="2">
    <location>
        <begin position="20"/>
        <end position="84"/>
    </location>
</feature>
<keyword evidence="2" id="KW-0732">Signal</keyword>
<proteinExistence type="predicted"/>
<reference evidence="3" key="1">
    <citation type="journal article" date="2020" name="mSystems">
        <title>Genome- and Community-Level Interaction Insights into Carbon Utilization and Element Cycling Functions of Hydrothermarchaeota in Hydrothermal Sediment.</title>
        <authorList>
            <person name="Zhou Z."/>
            <person name="Liu Y."/>
            <person name="Xu W."/>
            <person name="Pan J."/>
            <person name="Luo Z.H."/>
            <person name="Li M."/>
        </authorList>
    </citation>
    <scope>NUCLEOTIDE SEQUENCE [LARGE SCALE GENOMIC DNA]</scope>
    <source>
        <strain evidence="3">SpSt-767</strain>
    </source>
</reference>
<feature type="signal peptide" evidence="2">
    <location>
        <begin position="1"/>
        <end position="19"/>
    </location>
</feature>
<feature type="compositionally biased region" description="Basic and acidic residues" evidence="1">
    <location>
        <begin position="51"/>
        <end position="77"/>
    </location>
</feature>
<dbReference type="EMBL" id="DTGR01000230">
    <property type="protein sequence ID" value="HHS30994.1"/>
    <property type="molecule type" value="Genomic_DNA"/>
</dbReference>
<accession>A0A7V6A683</accession>
<evidence type="ECO:0000313" key="3">
    <source>
        <dbReference type="EMBL" id="HHS30994.1"/>
    </source>
</evidence>
<evidence type="ECO:0000256" key="1">
    <source>
        <dbReference type="SAM" id="MobiDB-lite"/>
    </source>
</evidence>
<feature type="compositionally biased region" description="Low complexity" evidence="1">
    <location>
        <begin position="22"/>
        <end position="43"/>
    </location>
</feature>
<sequence>MKRVLMAILSLFLVATAWAQGQTSPKNSNTPTTTPPSSTQKSSNAGILEKTQQKLEEGKKKLQHEINKKTHKVRDPRPVWGVRG</sequence>
<feature type="region of interest" description="Disordered" evidence="1">
    <location>
        <begin position="20"/>
        <end position="84"/>
    </location>
</feature>
<comment type="caution">
    <text evidence="3">The sequence shown here is derived from an EMBL/GenBank/DDBJ whole genome shotgun (WGS) entry which is preliminary data.</text>
</comment>
<organism evidence="3">
    <name type="scientific">Desulfobacca acetoxidans</name>
    <dbReference type="NCBI Taxonomy" id="60893"/>
    <lineage>
        <taxon>Bacteria</taxon>
        <taxon>Pseudomonadati</taxon>
        <taxon>Thermodesulfobacteriota</taxon>
        <taxon>Desulfobaccia</taxon>
        <taxon>Desulfobaccales</taxon>
        <taxon>Desulfobaccaceae</taxon>
        <taxon>Desulfobacca</taxon>
    </lineage>
</organism>
<name>A0A7V6A683_9BACT</name>
<evidence type="ECO:0000256" key="2">
    <source>
        <dbReference type="SAM" id="SignalP"/>
    </source>
</evidence>
<protein>
    <submittedName>
        <fullName evidence="3">Uncharacterized protein</fullName>
    </submittedName>
</protein>
<gene>
    <name evidence="3" type="ORF">ENV52_15010</name>
</gene>
<dbReference type="AlphaFoldDB" id="A0A7V6A683"/>